<comment type="subcellular location">
    <subcellularLocation>
        <location evidence="1 14">Cytoplasm</location>
    </subcellularLocation>
</comment>
<dbReference type="InterPro" id="IPR005758">
    <property type="entry name" value="UDP-N-AcMur_Ala_ligase_MurC"/>
</dbReference>
<comment type="similarity">
    <text evidence="14">Belongs to the MurCDEF family.</text>
</comment>
<dbReference type="Proteomes" id="UP000037442">
    <property type="component" value="Unassembled WGS sequence"/>
</dbReference>
<dbReference type="GO" id="GO:0008763">
    <property type="term" value="F:UDP-N-acetylmuramate-L-alanine ligase activity"/>
    <property type="evidence" value="ECO:0007669"/>
    <property type="project" value="UniProtKB-UniRule"/>
</dbReference>
<dbReference type="AlphaFoldDB" id="A0A0L7MJ47"/>
<keyword evidence="6 14" id="KW-0132">Cell division</keyword>
<keyword evidence="8 14" id="KW-0067">ATP-binding</keyword>
<organism evidence="18 19">
    <name type="scientific">Comamonas testosteroni</name>
    <name type="common">Pseudomonas testosteroni</name>
    <dbReference type="NCBI Taxonomy" id="285"/>
    <lineage>
        <taxon>Bacteria</taxon>
        <taxon>Pseudomonadati</taxon>
        <taxon>Pseudomonadota</taxon>
        <taxon>Betaproteobacteria</taxon>
        <taxon>Burkholderiales</taxon>
        <taxon>Comamonadaceae</taxon>
        <taxon>Comamonas</taxon>
    </lineage>
</organism>
<feature type="domain" description="Mur ligase C-terminal" evidence="16">
    <location>
        <begin position="315"/>
        <end position="451"/>
    </location>
</feature>
<dbReference type="FunFam" id="3.40.1190.10:FF:000001">
    <property type="entry name" value="UDP-N-acetylmuramate--L-alanine ligase"/>
    <property type="match status" value="1"/>
</dbReference>
<accession>A0A0L7MJ47</accession>
<dbReference type="UniPathway" id="UPA00219"/>
<dbReference type="GO" id="GO:0009252">
    <property type="term" value="P:peptidoglycan biosynthetic process"/>
    <property type="evidence" value="ECO:0007669"/>
    <property type="project" value="UniProtKB-UniRule"/>
</dbReference>
<dbReference type="GO" id="GO:0071555">
    <property type="term" value="P:cell wall organization"/>
    <property type="evidence" value="ECO:0007669"/>
    <property type="project" value="UniProtKB-KW"/>
</dbReference>
<evidence type="ECO:0000256" key="6">
    <source>
        <dbReference type="ARBA" id="ARBA00022618"/>
    </source>
</evidence>
<dbReference type="InterPro" id="IPR013221">
    <property type="entry name" value="Mur_ligase_cen"/>
</dbReference>
<dbReference type="GO" id="GO:0008360">
    <property type="term" value="P:regulation of cell shape"/>
    <property type="evidence" value="ECO:0007669"/>
    <property type="project" value="UniProtKB-KW"/>
</dbReference>
<evidence type="ECO:0000259" key="15">
    <source>
        <dbReference type="Pfam" id="PF01225"/>
    </source>
</evidence>
<comment type="caution">
    <text evidence="18">The sequence shown here is derived from an EMBL/GenBank/DDBJ whole genome shotgun (WGS) entry which is preliminary data.</text>
</comment>
<proteinExistence type="inferred from homology"/>
<dbReference type="Pfam" id="PF02875">
    <property type="entry name" value="Mur_ligase_C"/>
    <property type="match status" value="1"/>
</dbReference>
<dbReference type="InterPro" id="IPR000713">
    <property type="entry name" value="Mur_ligase_N"/>
</dbReference>
<dbReference type="GO" id="GO:0005524">
    <property type="term" value="F:ATP binding"/>
    <property type="evidence" value="ECO:0007669"/>
    <property type="project" value="UniProtKB-UniRule"/>
</dbReference>
<name>A0A0L7MJ47_COMTE</name>
<evidence type="ECO:0000256" key="14">
    <source>
        <dbReference type="HAMAP-Rule" id="MF_00046"/>
    </source>
</evidence>
<dbReference type="RefSeq" id="WP_053283329.1">
    <property type="nucleotide sequence ID" value="NZ_JBLZYZ010000008.1"/>
</dbReference>
<dbReference type="SUPFAM" id="SSF51984">
    <property type="entry name" value="MurCD N-terminal domain"/>
    <property type="match status" value="1"/>
</dbReference>
<feature type="domain" description="Mur ligase N-terminal catalytic" evidence="15">
    <location>
        <begin position="7"/>
        <end position="105"/>
    </location>
</feature>
<evidence type="ECO:0000256" key="9">
    <source>
        <dbReference type="ARBA" id="ARBA00022960"/>
    </source>
</evidence>
<keyword evidence="10 14" id="KW-0573">Peptidoglycan synthesis</keyword>
<evidence type="ECO:0000256" key="4">
    <source>
        <dbReference type="ARBA" id="ARBA00022490"/>
    </source>
</evidence>
<dbReference type="Gene3D" id="3.40.50.720">
    <property type="entry name" value="NAD(P)-binding Rossmann-like Domain"/>
    <property type="match status" value="1"/>
</dbReference>
<feature type="domain" description="Mur ligase central" evidence="17">
    <location>
        <begin position="110"/>
        <end position="293"/>
    </location>
</feature>
<evidence type="ECO:0000259" key="16">
    <source>
        <dbReference type="Pfam" id="PF02875"/>
    </source>
</evidence>
<comment type="catalytic activity">
    <reaction evidence="13 14">
        <text>UDP-N-acetyl-alpha-D-muramate + L-alanine + ATP = UDP-N-acetyl-alpha-D-muramoyl-L-alanine + ADP + phosphate + H(+)</text>
        <dbReference type="Rhea" id="RHEA:23372"/>
        <dbReference type="ChEBI" id="CHEBI:15378"/>
        <dbReference type="ChEBI" id="CHEBI:30616"/>
        <dbReference type="ChEBI" id="CHEBI:43474"/>
        <dbReference type="ChEBI" id="CHEBI:57972"/>
        <dbReference type="ChEBI" id="CHEBI:70757"/>
        <dbReference type="ChEBI" id="CHEBI:83898"/>
        <dbReference type="ChEBI" id="CHEBI:456216"/>
        <dbReference type="EC" id="6.3.2.8"/>
    </reaction>
</comment>
<keyword evidence="7 14" id="KW-0547">Nucleotide-binding</keyword>
<dbReference type="InterPro" id="IPR036615">
    <property type="entry name" value="Mur_ligase_C_dom_sf"/>
</dbReference>
<evidence type="ECO:0000256" key="10">
    <source>
        <dbReference type="ARBA" id="ARBA00022984"/>
    </source>
</evidence>
<feature type="binding site" evidence="14">
    <location>
        <begin position="112"/>
        <end position="118"/>
    </location>
    <ligand>
        <name>ATP</name>
        <dbReference type="ChEBI" id="CHEBI:30616"/>
    </ligand>
</feature>
<evidence type="ECO:0000256" key="2">
    <source>
        <dbReference type="ARBA" id="ARBA00004752"/>
    </source>
</evidence>
<keyword evidence="12 14" id="KW-0961">Cell wall biogenesis/degradation</keyword>
<dbReference type="InterPro" id="IPR050061">
    <property type="entry name" value="MurCDEF_pg_biosynth"/>
</dbReference>
<evidence type="ECO:0000256" key="3">
    <source>
        <dbReference type="ARBA" id="ARBA00012211"/>
    </source>
</evidence>
<dbReference type="GO" id="GO:0051301">
    <property type="term" value="P:cell division"/>
    <property type="evidence" value="ECO:0007669"/>
    <property type="project" value="UniProtKB-KW"/>
</dbReference>
<dbReference type="SUPFAM" id="SSF53244">
    <property type="entry name" value="MurD-like peptide ligases, peptide-binding domain"/>
    <property type="match status" value="1"/>
</dbReference>
<dbReference type="EC" id="6.3.2.8" evidence="3 14"/>
<evidence type="ECO:0000313" key="19">
    <source>
        <dbReference type="Proteomes" id="UP000037442"/>
    </source>
</evidence>
<gene>
    <name evidence="14 18" type="primary">murC</name>
    <name evidence="18" type="ORF">GL58_09725</name>
</gene>
<dbReference type="InterPro" id="IPR004101">
    <property type="entry name" value="Mur_ligase_C"/>
</dbReference>
<dbReference type="NCBIfam" id="TIGR01082">
    <property type="entry name" value="murC"/>
    <property type="match status" value="1"/>
</dbReference>
<dbReference type="GO" id="GO:0005737">
    <property type="term" value="C:cytoplasm"/>
    <property type="evidence" value="ECO:0007669"/>
    <property type="project" value="UniProtKB-SubCell"/>
</dbReference>
<keyword evidence="9 14" id="KW-0133">Cell shape</keyword>
<dbReference type="PATRIC" id="fig|285.49.peg.2002"/>
<evidence type="ECO:0000256" key="7">
    <source>
        <dbReference type="ARBA" id="ARBA00022741"/>
    </source>
</evidence>
<protein>
    <recommendedName>
        <fullName evidence="3 14">UDP-N-acetylmuramate--L-alanine ligase</fullName>
        <ecNumber evidence="3 14">6.3.2.8</ecNumber>
    </recommendedName>
    <alternativeName>
        <fullName evidence="14">UDP-N-acetylmuramoyl-L-alanine synthetase</fullName>
    </alternativeName>
</protein>
<keyword evidence="11 14" id="KW-0131">Cell cycle</keyword>
<dbReference type="PANTHER" id="PTHR43445:SF3">
    <property type="entry name" value="UDP-N-ACETYLMURAMATE--L-ALANINE LIGASE"/>
    <property type="match status" value="1"/>
</dbReference>
<evidence type="ECO:0000256" key="8">
    <source>
        <dbReference type="ARBA" id="ARBA00022840"/>
    </source>
</evidence>
<dbReference type="Gene3D" id="3.90.190.20">
    <property type="entry name" value="Mur ligase, C-terminal domain"/>
    <property type="match status" value="1"/>
</dbReference>
<dbReference type="Pfam" id="PF08245">
    <property type="entry name" value="Mur_ligase_M"/>
    <property type="match status" value="1"/>
</dbReference>
<dbReference type="PANTHER" id="PTHR43445">
    <property type="entry name" value="UDP-N-ACETYLMURAMATE--L-ALANINE LIGASE-RELATED"/>
    <property type="match status" value="1"/>
</dbReference>
<evidence type="ECO:0000256" key="12">
    <source>
        <dbReference type="ARBA" id="ARBA00023316"/>
    </source>
</evidence>
<dbReference type="Gene3D" id="3.40.1190.10">
    <property type="entry name" value="Mur-like, catalytic domain"/>
    <property type="match status" value="1"/>
</dbReference>
<evidence type="ECO:0000256" key="5">
    <source>
        <dbReference type="ARBA" id="ARBA00022598"/>
    </source>
</evidence>
<evidence type="ECO:0000259" key="17">
    <source>
        <dbReference type="Pfam" id="PF08245"/>
    </source>
</evidence>
<sequence length="477" mass="50310">MKHAIHHIHFVGIGGAGMSGIAEVLHNLGYAISGSDLADSATLRRLAGLGIKTFVGHAAENVVGSDAVVTSTAVQGDNPEVLAAREKKIPVVPRALMLAELMRFKQGIAIAGAHGKTTTTSLVTSVLAEAGLDPTFVIGGKLNSAGANAKLGQGDYIVVEADESDASFLNLLPVMAVVTNIDADHMETYGHDFGRLKQAFVDFLHRMPFYGRAILCVDSPAVREILPKLARPVTTYGFADDAQVRAVNVRAEAGRMRFTVRRQNGQSYPDLEVVLSLPGEHNVLNALSAVAVAMELEISDEALLRALEGFKGVGRRFQRYGELPAANGGTFTVIDDYGHHPVEMAATLAAARGAFPGQRLVLAFQPHRYSRTRDCFEDFVKVIGSADSVLLAEVYAAGETPIVAADGRSLARALRVAGKVEPVFVENIADMPAAIATNAQAGDVLLCMGAGSIGAVPGKLVEMLQKQELAAPAGSAQ</sequence>
<reference evidence="19" key="1">
    <citation type="submission" date="2014-06" db="EMBL/GenBank/DDBJ databases">
        <title>Draft genome sequence of C. testosteroni WDL7.</title>
        <authorList>
            <person name="Wu Y."/>
            <person name="Seshan H."/>
            <person name="Arumugam K."/>
        </authorList>
    </citation>
    <scope>NUCLEOTIDE SEQUENCE [LARGE SCALE GENOMIC DNA]</scope>
    <source>
        <strain evidence="19">WDL7</strain>
    </source>
</reference>
<dbReference type="EMBL" id="JNVD01000018">
    <property type="protein sequence ID" value="KOC21951.1"/>
    <property type="molecule type" value="Genomic_DNA"/>
</dbReference>
<keyword evidence="5 14" id="KW-0436">Ligase</keyword>
<comment type="function">
    <text evidence="14">Cell wall formation.</text>
</comment>
<dbReference type="InterPro" id="IPR036565">
    <property type="entry name" value="Mur-like_cat_sf"/>
</dbReference>
<comment type="pathway">
    <text evidence="2 14">Cell wall biogenesis; peptidoglycan biosynthesis.</text>
</comment>
<evidence type="ECO:0000313" key="18">
    <source>
        <dbReference type="EMBL" id="KOC21951.1"/>
    </source>
</evidence>
<evidence type="ECO:0000256" key="11">
    <source>
        <dbReference type="ARBA" id="ARBA00023306"/>
    </source>
</evidence>
<dbReference type="SUPFAM" id="SSF53623">
    <property type="entry name" value="MurD-like peptide ligases, catalytic domain"/>
    <property type="match status" value="1"/>
</dbReference>
<keyword evidence="4 14" id="KW-0963">Cytoplasm</keyword>
<dbReference type="HAMAP" id="MF_00046">
    <property type="entry name" value="MurC"/>
    <property type="match status" value="1"/>
</dbReference>
<evidence type="ECO:0000256" key="13">
    <source>
        <dbReference type="ARBA" id="ARBA00047833"/>
    </source>
</evidence>
<dbReference type="Pfam" id="PF01225">
    <property type="entry name" value="Mur_ligase"/>
    <property type="match status" value="1"/>
</dbReference>
<evidence type="ECO:0000256" key="1">
    <source>
        <dbReference type="ARBA" id="ARBA00004496"/>
    </source>
</evidence>